<evidence type="ECO:0000256" key="14">
    <source>
        <dbReference type="ARBA" id="ARBA00023180"/>
    </source>
</evidence>
<dbReference type="FunFam" id="1.10.510.10:FF:000343">
    <property type="entry name" value="Cysteine-rich receptor-like protein kinase 28"/>
    <property type="match status" value="1"/>
</dbReference>
<dbReference type="PROSITE" id="PS00108">
    <property type="entry name" value="PROTEIN_KINASE_ST"/>
    <property type="match status" value="1"/>
</dbReference>
<dbReference type="Pfam" id="PF07714">
    <property type="entry name" value="PK_Tyr_Ser-Thr"/>
    <property type="match status" value="1"/>
</dbReference>
<evidence type="ECO:0000256" key="13">
    <source>
        <dbReference type="ARBA" id="ARBA00023170"/>
    </source>
</evidence>
<dbReference type="AlphaFoldDB" id="A0A1D1YRZ4"/>
<gene>
    <name evidence="16" type="primary">CRK10_12</name>
    <name evidence="16" type="ORF">g.128062</name>
</gene>
<dbReference type="InterPro" id="IPR000719">
    <property type="entry name" value="Prot_kinase_dom"/>
</dbReference>
<dbReference type="InterPro" id="IPR001245">
    <property type="entry name" value="Ser-Thr/Tyr_kinase_cat_dom"/>
</dbReference>
<keyword evidence="11" id="KW-1133">Transmembrane helix</keyword>
<accession>A0A1D1YRZ4</accession>
<evidence type="ECO:0000259" key="15">
    <source>
        <dbReference type="PROSITE" id="PS50011"/>
    </source>
</evidence>
<keyword evidence="14" id="KW-0325">Glycoprotein</keyword>
<evidence type="ECO:0000256" key="4">
    <source>
        <dbReference type="ARBA" id="ARBA00022679"/>
    </source>
</evidence>
<dbReference type="Gene3D" id="1.10.510.10">
    <property type="entry name" value="Transferase(Phosphotransferase) domain 1"/>
    <property type="match status" value="1"/>
</dbReference>
<evidence type="ECO:0000313" key="16">
    <source>
        <dbReference type="EMBL" id="JAT57428.1"/>
    </source>
</evidence>
<feature type="domain" description="Protein kinase" evidence="15">
    <location>
        <begin position="47"/>
        <end position="321"/>
    </location>
</feature>
<dbReference type="PROSITE" id="PS50011">
    <property type="entry name" value="PROTEIN_KINASE_DOM"/>
    <property type="match status" value="1"/>
</dbReference>
<name>A0A1D1YRZ4_9ARAE</name>
<keyword evidence="12" id="KW-0472">Membrane</keyword>
<comment type="subcellular location">
    <subcellularLocation>
        <location evidence="1">Membrane</location>
        <topology evidence="1">Single-pass membrane protein</topology>
    </subcellularLocation>
</comment>
<organism evidence="16">
    <name type="scientific">Anthurium amnicola</name>
    <dbReference type="NCBI Taxonomy" id="1678845"/>
    <lineage>
        <taxon>Eukaryota</taxon>
        <taxon>Viridiplantae</taxon>
        <taxon>Streptophyta</taxon>
        <taxon>Embryophyta</taxon>
        <taxon>Tracheophyta</taxon>
        <taxon>Spermatophyta</taxon>
        <taxon>Magnoliopsida</taxon>
        <taxon>Liliopsida</taxon>
        <taxon>Araceae</taxon>
        <taxon>Pothoideae</taxon>
        <taxon>Potheae</taxon>
        <taxon>Anthurium</taxon>
    </lineage>
</organism>
<evidence type="ECO:0000256" key="5">
    <source>
        <dbReference type="ARBA" id="ARBA00022692"/>
    </source>
</evidence>
<dbReference type="FunFam" id="3.30.200.20:FF:000142">
    <property type="entry name" value="Cysteine-rich receptor-like protein kinase 10"/>
    <property type="match status" value="1"/>
</dbReference>
<evidence type="ECO:0000256" key="6">
    <source>
        <dbReference type="ARBA" id="ARBA00022729"/>
    </source>
</evidence>
<protein>
    <submittedName>
        <fullName evidence="16">Cysteine-rich receptor-like protein kinase 10</fullName>
    </submittedName>
</protein>
<evidence type="ECO:0000256" key="7">
    <source>
        <dbReference type="ARBA" id="ARBA00022737"/>
    </source>
</evidence>
<evidence type="ECO:0000256" key="1">
    <source>
        <dbReference type="ARBA" id="ARBA00004167"/>
    </source>
</evidence>
<dbReference type="PANTHER" id="PTHR27002">
    <property type="entry name" value="RECEPTOR-LIKE SERINE/THREONINE-PROTEIN KINASE SD1-8"/>
    <property type="match status" value="1"/>
</dbReference>
<dbReference type="CDD" id="cd14066">
    <property type="entry name" value="STKc_IRAK"/>
    <property type="match status" value="1"/>
</dbReference>
<keyword evidence="9 16" id="KW-0418">Kinase</keyword>
<keyword evidence="4" id="KW-0808">Transferase</keyword>
<keyword evidence="6" id="KW-0732">Signal</keyword>
<evidence type="ECO:0000256" key="2">
    <source>
        <dbReference type="ARBA" id="ARBA00022527"/>
    </source>
</evidence>
<dbReference type="SUPFAM" id="SSF56112">
    <property type="entry name" value="Protein kinase-like (PK-like)"/>
    <property type="match status" value="1"/>
</dbReference>
<reference evidence="16" key="1">
    <citation type="submission" date="2015-07" db="EMBL/GenBank/DDBJ databases">
        <title>Transcriptome Assembly of Anthurium amnicola.</title>
        <authorList>
            <person name="Suzuki J."/>
        </authorList>
    </citation>
    <scope>NUCLEOTIDE SEQUENCE</scope>
</reference>
<evidence type="ECO:0000256" key="10">
    <source>
        <dbReference type="ARBA" id="ARBA00022840"/>
    </source>
</evidence>
<dbReference type="GO" id="GO:0004674">
    <property type="term" value="F:protein serine/threonine kinase activity"/>
    <property type="evidence" value="ECO:0007669"/>
    <property type="project" value="UniProtKB-KW"/>
</dbReference>
<proteinExistence type="predicted"/>
<keyword evidence="13 16" id="KW-0675">Receptor</keyword>
<dbReference type="InterPro" id="IPR011009">
    <property type="entry name" value="Kinase-like_dom_sf"/>
</dbReference>
<sequence>MVVFAMVICLRRRPIKRIPNGVDEQHAGSAESLLFDIGTLRTATGNFSDANKLGEGGFGPVYKGVLPDGQKIAVKRHSKSSLQGLIELRNEVVLVAKLQHRNLVGLLGFCLQEEKMVVYEYLPNTSLDKFLFDPIKRLNLDWGRRFKLIEGIARGLVYLHEDSQLRIVHRDLKASNILLDVHMNPKISDFGLAKLFGVDESQGNTSRIAGTFGYMAPEYVNHGQFSTKSDVFSFGVLVLEIVTGRRNSGFHESMDSTDLLSYVWNHWNDGAAIQLLDRSVGERYQRHEVLRCVHIGLLCVQEDPSERPSMSSVALMLSSFSVTLPAPSRPAFFIGGSVTSNSYVHLRERNSDLSNGGNFQQRMFQPILESANEASISDLEPR</sequence>
<evidence type="ECO:0000256" key="11">
    <source>
        <dbReference type="ARBA" id="ARBA00022989"/>
    </source>
</evidence>
<dbReference type="SMART" id="SM00220">
    <property type="entry name" value="S_TKc"/>
    <property type="match status" value="1"/>
</dbReference>
<keyword evidence="10" id="KW-0067">ATP-binding</keyword>
<dbReference type="GO" id="GO:0005524">
    <property type="term" value="F:ATP binding"/>
    <property type="evidence" value="ECO:0007669"/>
    <property type="project" value="UniProtKB-KW"/>
</dbReference>
<evidence type="ECO:0000256" key="3">
    <source>
        <dbReference type="ARBA" id="ARBA00022553"/>
    </source>
</evidence>
<dbReference type="InterPro" id="IPR008271">
    <property type="entry name" value="Ser/Thr_kinase_AS"/>
</dbReference>
<keyword evidence="3" id="KW-0597">Phosphoprotein</keyword>
<dbReference type="Gene3D" id="3.30.200.20">
    <property type="entry name" value="Phosphorylase Kinase, domain 1"/>
    <property type="match status" value="1"/>
</dbReference>
<evidence type="ECO:0000256" key="8">
    <source>
        <dbReference type="ARBA" id="ARBA00022741"/>
    </source>
</evidence>
<keyword evidence="2" id="KW-0723">Serine/threonine-protein kinase</keyword>
<evidence type="ECO:0000256" key="9">
    <source>
        <dbReference type="ARBA" id="ARBA00022777"/>
    </source>
</evidence>
<evidence type="ECO:0000256" key="12">
    <source>
        <dbReference type="ARBA" id="ARBA00023136"/>
    </source>
</evidence>
<dbReference type="GO" id="GO:0005886">
    <property type="term" value="C:plasma membrane"/>
    <property type="evidence" value="ECO:0007669"/>
    <property type="project" value="TreeGrafter"/>
</dbReference>
<dbReference type="PANTHER" id="PTHR27002:SF1040">
    <property type="entry name" value="OS07G0538400 PROTEIN"/>
    <property type="match status" value="1"/>
</dbReference>
<keyword evidence="8" id="KW-0547">Nucleotide-binding</keyword>
<keyword evidence="7" id="KW-0677">Repeat</keyword>
<keyword evidence="5" id="KW-0812">Transmembrane</keyword>
<dbReference type="EMBL" id="GDJX01010508">
    <property type="protein sequence ID" value="JAT57428.1"/>
    <property type="molecule type" value="Transcribed_RNA"/>
</dbReference>
<dbReference type="GO" id="GO:0009737">
    <property type="term" value="P:response to abscisic acid"/>
    <property type="evidence" value="ECO:0007669"/>
    <property type="project" value="UniProtKB-ARBA"/>
</dbReference>